<accession>A0A1G2PDJ5</accession>
<dbReference type="Gene3D" id="1.10.357.40">
    <property type="entry name" value="YbiA-like"/>
    <property type="match status" value="1"/>
</dbReference>
<evidence type="ECO:0000313" key="3">
    <source>
        <dbReference type="EMBL" id="OHA46395.1"/>
    </source>
</evidence>
<organism evidence="3 4">
    <name type="scientific">Candidatus Terrybacteria bacterium RIFCSPHIGHO2_01_FULL_43_35</name>
    <dbReference type="NCBI Taxonomy" id="1802361"/>
    <lineage>
        <taxon>Bacteria</taxon>
        <taxon>Candidatus Terryibacteriota</taxon>
    </lineage>
</organism>
<dbReference type="EMBL" id="MHSR01000016">
    <property type="protein sequence ID" value="OHA46395.1"/>
    <property type="molecule type" value="Genomic_DNA"/>
</dbReference>
<proteinExistence type="predicted"/>
<dbReference type="InterPro" id="IPR037238">
    <property type="entry name" value="YbiA-like_sf"/>
</dbReference>
<evidence type="ECO:0000256" key="1">
    <source>
        <dbReference type="ARBA" id="ARBA00000022"/>
    </source>
</evidence>
<dbReference type="SUPFAM" id="SSF143990">
    <property type="entry name" value="YbiA-like"/>
    <property type="match status" value="1"/>
</dbReference>
<evidence type="ECO:0000313" key="4">
    <source>
        <dbReference type="Proteomes" id="UP000178869"/>
    </source>
</evidence>
<comment type="catalytic activity">
    <reaction evidence="1">
        <text>5-amino-6-(5-phospho-D-ribosylamino)uracil + H2O = 5,6-diaminouracil + D-ribose 5-phosphate</text>
        <dbReference type="Rhea" id="RHEA:55020"/>
        <dbReference type="ChEBI" id="CHEBI:15377"/>
        <dbReference type="ChEBI" id="CHEBI:46252"/>
        <dbReference type="ChEBI" id="CHEBI:58453"/>
        <dbReference type="ChEBI" id="CHEBI:78346"/>
    </reaction>
</comment>
<dbReference type="InterPro" id="IPR012596">
    <property type="entry name" value="Phage_T4_Y12G"/>
</dbReference>
<protein>
    <submittedName>
        <fullName evidence="3">Uncharacterized protein</fullName>
    </submittedName>
</protein>
<evidence type="ECO:0000256" key="2">
    <source>
        <dbReference type="ARBA" id="ARBA00000751"/>
    </source>
</evidence>
<comment type="catalytic activity">
    <reaction evidence="2">
        <text>2,5-diamino-6-hydroxy-4-(5-phosphoribosylamino)-pyrimidine + H2O = 2,5,6-triamino-4-hydroxypyrimidine + D-ribose 5-phosphate</text>
        <dbReference type="Rhea" id="RHEA:23436"/>
        <dbReference type="ChEBI" id="CHEBI:15377"/>
        <dbReference type="ChEBI" id="CHEBI:58614"/>
        <dbReference type="ChEBI" id="CHEBI:78346"/>
        <dbReference type="ChEBI" id="CHEBI:137796"/>
    </reaction>
</comment>
<dbReference type="Pfam" id="PF08010">
    <property type="entry name" value="Phage_30_3"/>
    <property type="match status" value="1"/>
</dbReference>
<sequence>MLALNIGSQSEDWRARLLSNFAGTPFIIDDHHMASVEGFIQGIKYPEDHPNRARAFASDGYEAKRYGFKWSLVKIQKTSLAGRSMLGKVQRQTKFVWWNGVAIPYGSAEHHALIERATREKFNQNPEATEALLATGTLTITHDLGRPESPHTSLPAAIFCDILTKIRQEAAGS</sequence>
<dbReference type="AlphaFoldDB" id="A0A1G2PDJ5"/>
<name>A0A1G2PDJ5_9BACT</name>
<comment type="caution">
    <text evidence="3">The sequence shown here is derived from an EMBL/GenBank/DDBJ whole genome shotgun (WGS) entry which is preliminary data.</text>
</comment>
<dbReference type="CDD" id="cd15457">
    <property type="entry name" value="NADAR"/>
    <property type="match status" value="1"/>
</dbReference>
<dbReference type="Proteomes" id="UP000178869">
    <property type="component" value="Unassembled WGS sequence"/>
</dbReference>
<reference evidence="3 4" key="1">
    <citation type="journal article" date="2016" name="Nat. Commun.">
        <title>Thousands of microbial genomes shed light on interconnected biogeochemical processes in an aquifer system.</title>
        <authorList>
            <person name="Anantharaman K."/>
            <person name="Brown C.T."/>
            <person name="Hug L.A."/>
            <person name="Sharon I."/>
            <person name="Castelle C.J."/>
            <person name="Probst A.J."/>
            <person name="Thomas B.C."/>
            <person name="Singh A."/>
            <person name="Wilkins M.J."/>
            <person name="Karaoz U."/>
            <person name="Brodie E.L."/>
            <person name="Williams K.H."/>
            <person name="Hubbard S.S."/>
            <person name="Banfield J.F."/>
        </authorList>
    </citation>
    <scope>NUCLEOTIDE SEQUENCE [LARGE SCALE GENOMIC DNA]</scope>
</reference>
<gene>
    <name evidence="3" type="ORF">A2828_00400</name>
</gene>
<dbReference type="InterPro" id="IPR012816">
    <property type="entry name" value="NADAR"/>
</dbReference>